<dbReference type="InterPro" id="IPR050751">
    <property type="entry name" value="ECM_structural_protein"/>
</dbReference>
<proteinExistence type="predicted"/>
<feature type="transmembrane region" description="Helical" evidence="6">
    <location>
        <begin position="265"/>
        <end position="283"/>
    </location>
</feature>
<evidence type="ECO:0000256" key="3">
    <source>
        <dbReference type="ARBA" id="ARBA00022737"/>
    </source>
</evidence>
<keyword evidence="6" id="KW-1133">Transmembrane helix</keyword>
<comment type="caution">
    <text evidence="8">The sequence shown here is derived from an EMBL/GenBank/DDBJ whole genome shotgun (WGS) entry which is preliminary data.</text>
</comment>
<evidence type="ECO:0000313" key="8">
    <source>
        <dbReference type="EMBL" id="PVD36015.1"/>
    </source>
</evidence>
<dbReference type="SUPFAM" id="SSF57196">
    <property type="entry name" value="EGF/Laminin"/>
    <property type="match status" value="1"/>
</dbReference>
<dbReference type="InterPro" id="IPR000152">
    <property type="entry name" value="EGF-type_Asp/Asn_hydroxyl_site"/>
</dbReference>
<dbReference type="PANTHER" id="PTHR24034:SF209">
    <property type="entry name" value="EGF-LIKE DOMAIN-CONTAINING PROTEIN"/>
    <property type="match status" value="1"/>
</dbReference>
<keyword evidence="3" id="KW-0677">Repeat</keyword>
<keyword evidence="6" id="KW-0812">Transmembrane</keyword>
<dbReference type="STRING" id="400727.A0A2T7PRH5"/>
<dbReference type="PROSITE" id="PS01187">
    <property type="entry name" value="EGF_CA"/>
    <property type="match status" value="1"/>
</dbReference>
<protein>
    <recommendedName>
        <fullName evidence="7">EGF-like domain-containing protein</fullName>
    </recommendedName>
</protein>
<dbReference type="InterPro" id="IPR000742">
    <property type="entry name" value="EGF"/>
</dbReference>
<dbReference type="PROSITE" id="PS00010">
    <property type="entry name" value="ASX_HYDROXYL"/>
    <property type="match status" value="1"/>
</dbReference>
<gene>
    <name evidence="8" type="ORF">C0Q70_02985</name>
</gene>
<dbReference type="SMART" id="SM00179">
    <property type="entry name" value="EGF_CA"/>
    <property type="match status" value="1"/>
</dbReference>
<evidence type="ECO:0000256" key="6">
    <source>
        <dbReference type="SAM" id="Phobius"/>
    </source>
</evidence>
<evidence type="ECO:0000259" key="7">
    <source>
        <dbReference type="PROSITE" id="PS50026"/>
    </source>
</evidence>
<dbReference type="GO" id="GO:0005509">
    <property type="term" value="F:calcium ion binding"/>
    <property type="evidence" value="ECO:0007669"/>
    <property type="project" value="InterPro"/>
</dbReference>
<keyword evidence="1 5" id="KW-0245">EGF-like domain</keyword>
<name>A0A2T7PRH5_POMCA</name>
<reference evidence="8 9" key="1">
    <citation type="submission" date="2018-04" db="EMBL/GenBank/DDBJ databases">
        <title>The genome of golden apple snail Pomacea canaliculata provides insight into stress tolerance and invasive adaptation.</title>
        <authorList>
            <person name="Liu C."/>
            <person name="Liu B."/>
            <person name="Ren Y."/>
            <person name="Zhang Y."/>
            <person name="Wang H."/>
            <person name="Li S."/>
            <person name="Jiang F."/>
            <person name="Yin L."/>
            <person name="Zhang G."/>
            <person name="Qian W."/>
            <person name="Fan W."/>
        </authorList>
    </citation>
    <scope>NUCLEOTIDE SEQUENCE [LARGE SCALE GENOMIC DNA]</scope>
    <source>
        <strain evidence="8">SZHN2017</strain>
        <tissue evidence="8">Muscle</tissue>
    </source>
</reference>
<feature type="domain" description="EGF-like" evidence="7">
    <location>
        <begin position="53"/>
        <end position="94"/>
    </location>
</feature>
<evidence type="ECO:0000256" key="5">
    <source>
        <dbReference type="PROSITE-ProRule" id="PRU00076"/>
    </source>
</evidence>
<dbReference type="CDD" id="cd00054">
    <property type="entry name" value="EGF_CA"/>
    <property type="match status" value="1"/>
</dbReference>
<keyword evidence="2" id="KW-0732">Signal</keyword>
<feature type="transmembrane region" description="Helical" evidence="6">
    <location>
        <begin position="208"/>
        <end position="231"/>
    </location>
</feature>
<dbReference type="Gene3D" id="2.170.300.10">
    <property type="entry name" value="Tie2 ligand-binding domain superfamily"/>
    <property type="match status" value="1"/>
</dbReference>
<dbReference type="InterPro" id="IPR001881">
    <property type="entry name" value="EGF-like_Ca-bd_dom"/>
</dbReference>
<dbReference type="EMBL" id="PZQS01000002">
    <property type="protein sequence ID" value="PVD36015.1"/>
    <property type="molecule type" value="Genomic_DNA"/>
</dbReference>
<keyword evidence="4" id="KW-1015">Disulfide bond</keyword>
<organism evidence="8 9">
    <name type="scientific">Pomacea canaliculata</name>
    <name type="common">Golden apple snail</name>
    <dbReference type="NCBI Taxonomy" id="400727"/>
    <lineage>
        <taxon>Eukaryota</taxon>
        <taxon>Metazoa</taxon>
        <taxon>Spiralia</taxon>
        <taxon>Lophotrochozoa</taxon>
        <taxon>Mollusca</taxon>
        <taxon>Gastropoda</taxon>
        <taxon>Caenogastropoda</taxon>
        <taxon>Architaenioglossa</taxon>
        <taxon>Ampullarioidea</taxon>
        <taxon>Ampullariidae</taxon>
        <taxon>Pomacea</taxon>
    </lineage>
</organism>
<dbReference type="PROSITE" id="PS50026">
    <property type="entry name" value="EGF_3"/>
    <property type="match status" value="1"/>
</dbReference>
<sequence length="393" mass="42326">MDNDGLTCSTCSPGTFGPNCTQVCACASGAERCDPVSGCVCRQGWEGDKCDKDVDECQSRMSPANCTGQNVECVNTNGGYTCRCRQGFAADNDSMWTNARPRGQMFALKAVRTPPVHSAVPAARRDTSSTTTASRVEVILSTVTAIILEATSSSSQTSLTEVTSLITGNSTEASSTTFTSMTSTANDAALSTDVSNTTATAELTTGQIAGIVVGSVGGVAAGATAVGFVVLKIFKEIFVNVVPNWTEPCLENVLHPIATKRNGNIFFFIFLLWLLLVHLRMLACALTRATATFETDGKAGLTRKQNRSKLANRRLPSFLTYLTFNFPHVQLTRLPMCRNCFFRGPRVLDIRLGDLLQEGSCQDQCHGFLVVYLIVYIADPQENHYEEESTVGA</sequence>
<accession>A0A2T7PRH5</accession>
<dbReference type="Proteomes" id="UP000245119">
    <property type="component" value="Linkage Group LG2"/>
</dbReference>
<evidence type="ECO:0000256" key="4">
    <source>
        <dbReference type="ARBA" id="ARBA00023157"/>
    </source>
</evidence>
<evidence type="ECO:0000256" key="2">
    <source>
        <dbReference type="ARBA" id="ARBA00022729"/>
    </source>
</evidence>
<dbReference type="PANTHER" id="PTHR24034">
    <property type="entry name" value="EGF-LIKE DOMAIN-CONTAINING PROTEIN"/>
    <property type="match status" value="1"/>
</dbReference>
<keyword evidence="6" id="KW-0472">Membrane</keyword>
<dbReference type="AlphaFoldDB" id="A0A2T7PRH5"/>
<keyword evidence="9" id="KW-1185">Reference proteome</keyword>
<dbReference type="Gene3D" id="2.10.25.10">
    <property type="entry name" value="Laminin"/>
    <property type="match status" value="1"/>
</dbReference>
<evidence type="ECO:0000256" key="1">
    <source>
        <dbReference type="ARBA" id="ARBA00022536"/>
    </source>
</evidence>
<dbReference type="InterPro" id="IPR049883">
    <property type="entry name" value="NOTCH1_EGF-like"/>
</dbReference>
<dbReference type="Pfam" id="PF07645">
    <property type="entry name" value="EGF_CA"/>
    <property type="match status" value="1"/>
</dbReference>
<dbReference type="InterPro" id="IPR018097">
    <property type="entry name" value="EGF_Ca-bd_CS"/>
</dbReference>
<comment type="caution">
    <text evidence="5">Lacks conserved residue(s) required for the propagation of feature annotation.</text>
</comment>
<evidence type="ECO:0000313" key="9">
    <source>
        <dbReference type="Proteomes" id="UP000245119"/>
    </source>
</evidence>